<organism evidence="2 3">
    <name type="scientific">Bordetella trematum</name>
    <dbReference type="NCBI Taxonomy" id="123899"/>
    <lineage>
        <taxon>Bacteria</taxon>
        <taxon>Pseudomonadati</taxon>
        <taxon>Pseudomonadota</taxon>
        <taxon>Betaproteobacteria</taxon>
        <taxon>Burkholderiales</taxon>
        <taxon>Alcaligenaceae</taxon>
        <taxon>Bordetella</taxon>
    </lineage>
</organism>
<dbReference type="Proteomes" id="UP000076825">
    <property type="component" value="Chromosome 1"/>
</dbReference>
<sequence length="134" mass="14794">MNLPATLDDPLRTAPPFEGPRERQPIDEQTLRDRIEARLAPLFDRALQLDHDVGQIGSVYPDRAAALLNDCATPEVRDAFAALVRSATRPSRSQEPAIVLSLLNRWLTMAKQAALADLVAAELVGPRITFEARQ</sequence>
<evidence type="ECO:0000256" key="1">
    <source>
        <dbReference type="SAM" id="MobiDB-lite"/>
    </source>
</evidence>
<evidence type="ECO:0000313" key="2">
    <source>
        <dbReference type="EMBL" id="SAI73931.1"/>
    </source>
</evidence>
<proteinExistence type="predicted"/>
<dbReference type="RefSeq" id="WP_063492439.1">
    <property type="nucleotide sequence ID" value="NZ_CP016340.1"/>
</dbReference>
<dbReference type="AlphaFoldDB" id="A0A157SUC2"/>
<dbReference type="GeneID" id="56591582"/>
<dbReference type="EMBL" id="LT546645">
    <property type="protein sequence ID" value="SAI73931.1"/>
    <property type="molecule type" value="Genomic_DNA"/>
</dbReference>
<dbReference type="KEGG" id="btrm:SAMEA390648703908"/>
<reference evidence="2 3" key="1">
    <citation type="submission" date="2016-04" db="EMBL/GenBank/DDBJ databases">
        <authorList>
            <consortium name="Pathogen Informatics"/>
        </authorList>
    </citation>
    <scope>NUCLEOTIDE SEQUENCE [LARGE SCALE GENOMIC DNA]</scope>
    <source>
        <strain evidence="2 3">H044680328</strain>
    </source>
</reference>
<dbReference type="PATRIC" id="fig|123899.6.peg.3906"/>
<protein>
    <submittedName>
        <fullName evidence="2">Uncharacterized protein</fullName>
    </submittedName>
</protein>
<accession>A0A157SUC2</accession>
<feature type="region of interest" description="Disordered" evidence="1">
    <location>
        <begin position="1"/>
        <end position="27"/>
    </location>
</feature>
<evidence type="ECO:0000313" key="3">
    <source>
        <dbReference type="Proteomes" id="UP000076825"/>
    </source>
</evidence>
<gene>
    <name evidence="2" type="ORF">SAMEA3906487_03908</name>
</gene>
<keyword evidence="3" id="KW-1185">Reference proteome</keyword>
<name>A0A157SUC2_9BORD</name>
<dbReference type="STRING" id="123899.SAMEA3906487_03908"/>